<comment type="subcellular location">
    <subcellularLocation>
        <location evidence="1">Periplasm</location>
    </subcellularLocation>
</comment>
<protein>
    <submittedName>
        <fullName evidence="3">Transporter substrate-binding domain-containing protein</fullName>
    </submittedName>
</protein>
<sequence length="295" mass="31135">MLHPLSRGLKGLAVMLFVVAGVAPAFAQDSAAVPEVVEKVPAAIKEAGKLRIAMPDQGKPFAYKVGNELKGMDVDLANALAATMGLEAEVTLIPFASALTGLQANKFDISFGEFYITAERMKTADFITSWQTYATFLVNKDKGFMPATVSDVCGKSVAVMTGSVDQVALEKAKNDCADGTRIKVEAFPNSSSAVLALVSGRVDAVRADIGVASDMMRATPGLVNTGKLGGGFCAIAVARNENSTQMLDASKAALDHLIKSGEYRRILEKNETAYGAIEEAAIYAEGSNPPVYKEE</sequence>
<evidence type="ECO:0000256" key="2">
    <source>
        <dbReference type="ARBA" id="ARBA00022729"/>
    </source>
</evidence>
<name>A0A859QI17_9HYPH</name>
<dbReference type="RefSeq" id="WP_180941071.1">
    <property type="nucleotide sequence ID" value="NZ_CP041238.1"/>
</dbReference>
<gene>
    <name evidence="3" type="ORF">FKV68_08695</name>
</gene>
<reference evidence="3 4" key="1">
    <citation type="submission" date="2019-06" db="EMBL/GenBank/DDBJ databases">
        <title>Complete genome sequence of Ensifer mexicanus ITTG R7 isolated from nodules of Acacia angustissima (Mill.) Kuntze.</title>
        <authorList>
            <person name="Rincon-Rosales R."/>
            <person name="Rogel M.A."/>
            <person name="Guerrero G."/>
            <person name="Rincon-Molina C.I."/>
            <person name="Lopez-Lopez A."/>
            <person name="Martinez-Romero E."/>
        </authorList>
    </citation>
    <scope>NUCLEOTIDE SEQUENCE [LARGE SCALE GENOMIC DNA]</scope>
    <source>
        <strain evidence="3 4">ITTG R7</strain>
    </source>
</reference>
<accession>A0A859QI17</accession>
<dbReference type="AlphaFoldDB" id="A0A859QI17"/>
<dbReference type="SUPFAM" id="SSF53850">
    <property type="entry name" value="Periplasmic binding protein-like II"/>
    <property type="match status" value="1"/>
</dbReference>
<dbReference type="Pfam" id="PF00497">
    <property type="entry name" value="SBP_bac_3"/>
    <property type="match status" value="1"/>
</dbReference>
<evidence type="ECO:0000313" key="4">
    <source>
        <dbReference type="Proteomes" id="UP000510721"/>
    </source>
</evidence>
<dbReference type="SMART" id="SM00062">
    <property type="entry name" value="PBPb"/>
    <property type="match status" value="1"/>
</dbReference>
<keyword evidence="4" id="KW-1185">Reference proteome</keyword>
<dbReference type="KEGG" id="emx:FKV68_08695"/>
<dbReference type="InterPro" id="IPR001638">
    <property type="entry name" value="Solute-binding_3/MltF_N"/>
</dbReference>
<evidence type="ECO:0000313" key="3">
    <source>
        <dbReference type="EMBL" id="QLL61520.1"/>
    </source>
</evidence>
<dbReference type="Gene3D" id="3.40.190.10">
    <property type="entry name" value="Periplasmic binding protein-like II"/>
    <property type="match status" value="2"/>
</dbReference>
<dbReference type="GO" id="GO:0042597">
    <property type="term" value="C:periplasmic space"/>
    <property type="evidence" value="ECO:0007669"/>
    <property type="project" value="UniProtKB-SubCell"/>
</dbReference>
<dbReference type="EMBL" id="CP041238">
    <property type="protein sequence ID" value="QLL61520.1"/>
    <property type="molecule type" value="Genomic_DNA"/>
</dbReference>
<organism evidence="3 4">
    <name type="scientific">Sinorhizobium mexicanum</name>
    <dbReference type="NCBI Taxonomy" id="375549"/>
    <lineage>
        <taxon>Bacteria</taxon>
        <taxon>Pseudomonadati</taxon>
        <taxon>Pseudomonadota</taxon>
        <taxon>Alphaproteobacteria</taxon>
        <taxon>Hyphomicrobiales</taxon>
        <taxon>Rhizobiaceae</taxon>
        <taxon>Sinorhizobium/Ensifer group</taxon>
        <taxon>Sinorhizobium</taxon>
    </lineage>
</organism>
<evidence type="ECO:0000256" key="1">
    <source>
        <dbReference type="ARBA" id="ARBA00004418"/>
    </source>
</evidence>
<keyword evidence="2" id="KW-0732">Signal</keyword>
<dbReference type="PANTHER" id="PTHR35936">
    <property type="entry name" value="MEMBRANE-BOUND LYTIC MUREIN TRANSGLYCOSYLASE F"/>
    <property type="match status" value="1"/>
</dbReference>
<dbReference type="Proteomes" id="UP000510721">
    <property type="component" value="Chromosome"/>
</dbReference>
<dbReference type="PANTHER" id="PTHR35936:SF17">
    <property type="entry name" value="ARGININE-BINDING EXTRACELLULAR PROTEIN ARTP"/>
    <property type="match status" value="1"/>
</dbReference>
<proteinExistence type="predicted"/>